<evidence type="ECO:0000256" key="1">
    <source>
        <dbReference type="ARBA" id="ARBA00000851"/>
    </source>
</evidence>
<evidence type="ECO:0000256" key="8">
    <source>
        <dbReference type="ARBA" id="ARBA00022840"/>
    </source>
</evidence>
<evidence type="ECO:0000256" key="2">
    <source>
        <dbReference type="ARBA" id="ARBA00008598"/>
    </source>
</evidence>
<dbReference type="GO" id="GO:0005524">
    <property type="term" value="F:ATP binding"/>
    <property type="evidence" value="ECO:0007669"/>
    <property type="project" value="UniProtKB-KW"/>
</dbReference>
<dbReference type="Pfam" id="PF04313">
    <property type="entry name" value="HSDR_N"/>
    <property type="match status" value="1"/>
</dbReference>
<dbReference type="EC" id="3.1.21.3" evidence="10"/>
<dbReference type="InterPro" id="IPR004473">
    <property type="entry name" value="Restrct_endonuc_typeI_HsdR"/>
</dbReference>
<dbReference type="GO" id="GO:0009307">
    <property type="term" value="P:DNA restriction-modification system"/>
    <property type="evidence" value="ECO:0007669"/>
    <property type="project" value="UniProtKB-KW"/>
</dbReference>
<dbReference type="InterPro" id="IPR027417">
    <property type="entry name" value="P-loop_NTPase"/>
</dbReference>
<keyword evidence="13" id="KW-1185">Reference proteome</keyword>
<dbReference type="Proteomes" id="UP000309215">
    <property type="component" value="Unassembled WGS sequence"/>
</dbReference>
<evidence type="ECO:0000256" key="9">
    <source>
        <dbReference type="ARBA" id="ARBA00023125"/>
    </source>
</evidence>
<keyword evidence="8 10" id="KW-0067">ATP-binding</keyword>
<dbReference type="NCBIfam" id="TIGR00348">
    <property type="entry name" value="hsdR"/>
    <property type="match status" value="1"/>
</dbReference>
<keyword evidence="5 10" id="KW-0680">Restriction system</keyword>
<name>A0A4U1IUA6_9BACT</name>
<evidence type="ECO:0000313" key="12">
    <source>
        <dbReference type="EMBL" id="TKC97992.1"/>
    </source>
</evidence>
<dbReference type="SUPFAM" id="SSF52540">
    <property type="entry name" value="P-loop containing nucleoside triphosphate hydrolases"/>
    <property type="match status" value="2"/>
</dbReference>
<keyword evidence="7 10" id="KW-0378">Hydrolase</keyword>
<evidence type="ECO:0000256" key="4">
    <source>
        <dbReference type="ARBA" id="ARBA00022741"/>
    </source>
</evidence>
<dbReference type="Gene3D" id="3.90.1570.50">
    <property type="match status" value="1"/>
</dbReference>
<feature type="domain" description="Helicase ATP-binding" evidence="11">
    <location>
        <begin position="299"/>
        <end position="470"/>
    </location>
</feature>
<dbReference type="InterPro" id="IPR021810">
    <property type="entry name" value="T1RH-like_C"/>
</dbReference>
<dbReference type="InterPro" id="IPR055180">
    <property type="entry name" value="HsdR_RecA-like_helicase_dom_2"/>
</dbReference>
<comment type="subunit">
    <text evidence="10">The type I restriction/modification system is composed of three polypeptides R, M and S.</text>
</comment>
<dbReference type="InterPro" id="IPR014001">
    <property type="entry name" value="Helicase_ATP-bd"/>
</dbReference>
<comment type="function">
    <text evidence="10">Subunit R is required for both nuclease and ATPase activities, but not for modification.</text>
</comment>
<dbReference type="PROSITE" id="PS51192">
    <property type="entry name" value="HELICASE_ATP_BIND_1"/>
    <property type="match status" value="1"/>
</dbReference>
<dbReference type="CDD" id="cd18800">
    <property type="entry name" value="SF2_C_EcoR124I-like"/>
    <property type="match status" value="1"/>
</dbReference>
<dbReference type="CDD" id="cd18030">
    <property type="entry name" value="DEXHc_RE_I_HsdR"/>
    <property type="match status" value="1"/>
</dbReference>
<evidence type="ECO:0000256" key="7">
    <source>
        <dbReference type="ARBA" id="ARBA00022801"/>
    </source>
</evidence>
<comment type="catalytic activity">
    <reaction evidence="1 10">
        <text>Endonucleolytic cleavage of DNA to give random double-stranded fragments with terminal 5'-phosphates, ATP is simultaneously hydrolyzed.</text>
        <dbReference type="EC" id="3.1.21.3"/>
    </reaction>
</comment>
<accession>A0A4U1IUA6</accession>
<dbReference type="GO" id="GO:0003677">
    <property type="term" value="F:DNA binding"/>
    <property type="evidence" value="ECO:0007669"/>
    <property type="project" value="UniProtKB-KW"/>
</dbReference>
<evidence type="ECO:0000256" key="3">
    <source>
        <dbReference type="ARBA" id="ARBA00022722"/>
    </source>
</evidence>
<comment type="caution">
    <text evidence="12">The sequence shown here is derived from an EMBL/GenBank/DDBJ whole genome shotgun (WGS) entry which is preliminary data.</text>
</comment>
<proteinExistence type="inferred from homology"/>
<protein>
    <recommendedName>
        <fullName evidence="10">Type I restriction enzyme endonuclease subunit</fullName>
        <shortName evidence="10">R protein</shortName>
        <ecNumber evidence="10">3.1.21.3</ecNumber>
    </recommendedName>
</protein>
<dbReference type="RefSeq" id="WP_136934987.1">
    <property type="nucleotide sequence ID" value="NZ_SSMQ01000077.1"/>
</dbReference>
<dbReference type="GO" id="GO:0009035">
    <property type="term" value="F:type I site-specific deoxyribonuclease activity"/>
    <property type="evidence" value="ECO:0007669"/>
    <property type="project" value="UniProtKB-EC"/>
</dbReference>
<evidence type="ECO:0000256" key="6">
    <source>
        <dbReference type="ARBA" id="ARBA00022759"/>
    </source>
</evidence>
<dbReference type="CDD" id="cd22332">
    <property type="entry name" value="HsdR_N"/>
    <property type="match status" value="1"/>
</dbReference>
<gene>
    <name evidence="12" type="ORF">E8A74_43145</name>
</gene>
<reference evidence="12 13" key="1">
    <citation type="submission" date="2019-04" db="EMBL/GenBank/DDBJ databases">
        <authorList>
            <person name="Li Y."/>
            <person name="Wang J."/>
        </authorList>
    </citation>
    <scope>NUCLEOTIDE SEQUENCE [LARGE SCALE GENOMIC DNA]</scope>
    <source>
        <strain evidence="12 13">DSM 14668</strain>
    </source>
</reference>
<dbReference type="InterPro" id="IPR051268">
    <property type="entry name" value="Type-I_R_enzyme_R_subunit"/>
</dbReference>
<dbReference type="Gene3D" id="3.40.50.300">
    <property type="entry name" value="P-loop containing nucleotide triphosphate hydrolases"/>
    <property type="match status" value="3"/>
</dbReference>
<dbReference type="Pfam" id="PF22679">
    <property type="entry name" value="T1R_D3-like"/>
    <property type="match status" value="1"/>
</dbReference>
<dbReference type="Pfam" id="PF18766">
    <property type="entry name" value="SWI2_SNF2"/>
    <property type="match status" value="1"/>
</dbReference>
<keyword evidence="3" id="KW-0540">Nuclease</keyword>
<evidence type="ECO:0000259" key="11">
    <source>
        <dbReference type="PROSITE" id="PS51192"/>
    </source>
</evidence>
<dbReference type="PANTHER" id="PTHR30195">
    <property type="entry name" value="TYPE I SITE-SPECIFIC DEOXYRIBONUCLEASE PROTEIN SUBUNIT M AND R"/>
    <property type="match status" value="1"/>
</dbReference>
<keyword evidence="4 10" id="KW-0547">Nucleotide-binding</keyword>
<dbReference type="InterPro" id="IPR040980">
    <property type="entry name" value="SWI2_SNF2"/>
</dbReference>
<organism evidence="12 13">
    <name type="scientific">Polyangium fumosum</name>
    <dbReference type="NCBI Taxonomy" id="889272"/>
    <lineage>
        <taxon>Bacteria</taxon>
        <taxon>Pseudomonadati</taxon>
        <taxon>Myxococcota</taxon>
        <taxon>Polyangia</taxon>
        <taxon>Polyangiales</taxon>
        <taxon>Polyangiaceae</taxon>
        <taxon>Polyangium</taxon>
    </lineage>
</organism>
<sequence length="1036" mass="115097">MSTGVDESIVEEAALTWLGDVGYAITPGTALAPDDPAVERSGYERVVLETRLREAIAQLNPDLPAEALDEAHRKIVNVSSPNLVDANHALHSFLVHGVTVEYQRADGSLGYDPVRIIDFENPDENDWLAANQVIFASGNQTRRADVVLFLNGLPLVVIELKNAANEEATLLDAYQQLQTYKHDLPDLFTYNALLAVSDGLSARLGTLTAGFERFAPWVSADDEQPTPDGRPSAVVPRAPVGKTALEVLIRGVLAPRKLLDMIRHYTVFEDDGETVAKKIAGYHQIHAVARGLEATLVATGPDGDRKVGVVWHTQGSGKSLTMVFYAGRLVVHPEMRNPTIVIVTDRNDLDEQLFGTFARCKELLRQDPVQARDRAHLRELLQTNAGGIVFTTIQKIIPEEKGDTYPELNERSNIVVIADEAHRSQYDFIDGFARHLHDALPNASFVGFTGTPVELADKSTRGVFGDHISVYDIARAVDDGATVRIYYEGRMVPLRIDDKARDTIDDDFEEVTEGEELAGKEKLKTKWAALEALAGADPRIARIARDLVDHFEARLTVMEGKAMLVCMSRRICADIYEAIRKLRPDWHDEDDTKGAMKVVITGGASDVRALQPHIRTKAKREALAKRFKDPDDPLKLVIVRDMWLTGFDVPCLHTMYIDKPMQGHGLMQAIARVNRVFRDKPGGLVVDYIGLATRLKEAMHTYSEAGGEGQIEHDQAEAVRIARREHEVCLDLFEGFDLSGWVSASAADRISLLKDATDHVLQQNDGKERYLKAVAKLSSAFALAVPHPEALAIRDDVGFFQAVRAVLVKNTVSEQRPPGNMDHAIRQLVSKAVASDEVVDLFAKEGIKRQDISILSEDFLAELRDMPQKNLAAEMLRKLIDDEVKVTARRNVVNARKFSELLDAAIRRYRNRALSSREVIEELIGLAREMQDARGRGESLGMSDDEVAFYDALHVDETAESVLGDGNLRVIARELVESVRKNVTIDWTVKESVRAKLRVIVKRILRKHGYPPGKQDEATRTVLEQAELFSDGWLAS</sequence>
<dbReference type="InterPro" id="IPR007409">
    <property type="entry name" value="Restrct_endonuc_type1_HsdR_N"/>
</dbReference>
<keyword evidence="6 12" id="KW-0255">Endonuclease</keyword>
<dbReference type="EMBL" id="SSMQ01000077">
    <property type="protein sequence ID" value="TKC97992.1"/>
    <property type="molecule type" value="Genomic_DNA"/>
</dbReference>
<dbReference type="SMART" id="SM00487">
    <property type="entry name" value="DEXDc"/>
    <property type="match status" value="1"/>
</dbReference>
<evidence type="ECO:0000256" key="5">
    <source>
        <dbReference type="ARBA" id="ARBA00022747"/>
    </source>
</evidence>
<dbReference type="Pfam" id="PF11867">
    <property type="entry name" value="T1RH-like_C"/>
    <property type="match status" value="1"/>
</dbReference>
<dbReference type="OrthoDB" id="9758243at2"/>
<evidence type="ECO:0000313" key="13">
    <source>
        <dbReference type="Proteomes" id="UP000309215"/>
    </source>
</evidence>
<keyword evidence="9 10" id="KW-0238">DNA-binding</keyword>
<dbReference type="PANTHER" id="PTHR30195:SF15">
    <property type="entry name" value="TYPE I RESTRICTION ENZYME HINDI ENDONUCLEASE SUBUNIT"/>
    <property type="match status" value="1"/>
</dbReference>
<dbReference type="AlphaFoldDB" id="A0A4U1IUA6"/>
<evidence type="ECO:0000256" key="10">
    <source>
        <dbReference type="RuleBase" id="RU364115"/>
    </source>
</evidence>
<comment type="similarity">
    <text evidence="2 10">Belongs to the HsdR family.</text>
</comment>